<keyword evidence="1" id="KW-0472">Membrane</keyword>
<dbReference type="SUPFAM" id="SSF46565">
    <property type="entry name" value="Chaperone J-domain"/>
    <property type="match status" value="1"/>
</dbReference>
<evidence type="ECO:0000313" key="4">
    <source>
        <dbReference type="Proteomes" id="UP001501153"/>
    </source>
</evidence>
<dbReference type="Gene3D" id="1.10.287.110">
    <property type="entry name" value="DnaJ domain"/>
    <property type="match status" value="1"/>
</dbReference>
<keyword evidence="1" id="KW-0812">Transmembrane</keyword>
<evidence type="ECO:0000259" key="2">
    <source>
        <dbReference type="PROSITE" id="PS50076"/>
    </source>
</evidence>
<feature type="transmembrane region" description="Helical" evidence="1">
    <location>
        <begin position="224"/>
        <end position="245"/>
    </location>
</feature>
<gene>
    <name evidence="3" type="ORF">GCM10023185_30310</name>
</gene>
<dbReference type="InterPro" id="IPR001623">
    <property type="entry name" value="DnaJ_domain"/>
</dbReference>
<proteinExistence type="predicted"/>
<feature type="domain" description="J" evidence="2">
    <location>
        <begin position="3"/>
        <end position="66"/>
    </location>
</feature>
<dbReference type="PROSITE" id="PS50076">
    <property type="entry name" value="DNAJ_2"/>
    <property type="match status" value="1"/>
</dbReference>
<feature type="transmembrane region" description="Helical" evidence="1">
    <location>
        <begin position="197"/>
        <end position="217"/>
    </location>
</feature>
<keyword evidence="1" id="KW-1133">Transmembrane helix</keyword>
<sequence length="246" mass="27604">MQNYYHILGISETATLPQIYQAYQRKRARLLRSRIDPARKHQLEEVETGFEILGDPRRRWAYDQLLAQEPMEPPRINPRWELLLRYAPLARSVNLALLACCLLLLVDWALPLRKIGGEQVRSRIPVSISSSLSDPQLAYVVSTPRTRFRIHSNQGSRVREGQRVTVWKTPLLGAVRRVSSPESAEGAAPFHPYGGNIYGVFSPLLLLLLLVAGVGALPNRSAETYVNTAAVSGLLAVLALVVIFWF</sequence>
<dbReference type="Pfam" id="PF00226">
    <property type="entry name" value="DnaJ"/>
    <property type="match status" value="1"/>
</dbReference>
<dbReference type="RefSeq" id="WP_345236938.1">
    <property type="nucleotide sequence ID" value="NZ_BAABGZ010000065.1"/>
</dbReference>
<dbReference type="InterPro" id="IPR036869">
    <property type="entry name" value="J_dom_sf"/>
</dbReference>
<evidence type="ECO:0000313" key="3">
    <source>
        <dbReference type="EMBL" id="GAA4362402.1"/>
    </source>
</evidence>
<keyword evidence="4" id="KW-1185">Reference proteome</keyword>
<feature type="transmembrane region" description="Helical" evidence="1">
    <location>
        <begin position="89"/>
        <end position="110"/>
    </location>
</feature>
<dbReference type="CDD" id="cd06257">
    <property type="entry name" value="DnaJ"/>
    <property type="match status" value="1"/>
</dbReference>
<protein>
    <recommendedName>
        <fullName evidence="2">J domain-containing protein</fullName>
    </recommendedName>
</protein>
<reference evidence="4" key="1">
    <citation type="journal article" date="2019" name="Int. J. Syst. Evol. Microbiol.">
        <title>The Global Catalogue of Microorganisms (GCM) 10K type strain sequencing project: providing services to taxonomists for standard genome sequencing and annotation.</title>
        <authorList>
            <consortium name="The Broad Institute Genomics Platform"/>
            <consortium name="The Broad Institute Genome Sequencing Center for Infectious Disease"/>
            <person name="Wu L."/>
            <person name="Ma J."/>
        </authorList>
    </citation>
    <scope>NUCLEOTIDE SEQUENCE [LARGE SCALE GENOMIC DNA]</scope>
    <source>
        <strain evidence="4">JCM 17923</strain>
    </source>
</reference>
<dbReference type="Proteomes" id="UP001501153">
    <property type="component" value="Unassembled WGS sequence"/>
</dbReference>
<evidence type="ECO:0000256" key="1">
    <source>
        <dbReference type="SAM" id="Phobius"/>
    </source>
</evidence>
<comment type="caution">
    <text evidence="3">The sequence shown here is derived from an EMBL/GenBank/DDBJ whole genome shotgun (WGS) entry which is preliminary data.</text>
</comment>
<accession>A0ABP8ILK0</accession>
<dbReference type="EMBL" id="BAABGZ010000065">
    <property type="protein sequence ID" value="GAA4362402.1"/>
    <property type="molecule type" value="Genomic_DNA"/>
</dbReference>
<name>A0ABP8ILK0_9BACT</name>
<organism evidence="3 4">
    <name type="scientific">Hymenobacter saemangeumensis</name>
    <dbReference type="NCBI Taxonomy" id="1084522"/>
    <lineage>
        <taxon>Bacteria</taxon>
        <taxon>Pseudomonadati</taxon>
        <taxon>Bacteroidota</taxon>
        <taxon>Cytophagia</taxon>
        <taxon>Cytophagales</taxon>
        <taxon>Hymenobacteraceae</taxon>
        <taxon>Hymenobacter</taxon>
    </lineage>
</organism>